<organism evidence="4 5">
    <name type="scientific">Ceriporiopsis subvermispora (strain B)</name>
    <name type="common">White-rot fungus</name>
    <name type="synonym">Gelatoporia subvermispora</name>
    <dbReference type="NCBI Taxonomy" id="914234"/>
    <lineage>
        <taxon>Eukaryota</taxon>
        <taxon>Fungi</taxon>
        <taxon>Dikarya</taxon>
        <taxon>Basidiomycota</taxon>
        <taxon>Agaricomycotina</taxon>
        <taxon>Agaricomycetes</taxon>
        <taxon>Polyporales</taxon>
        <taxon>Gelatoporiaceae</taxon>
        <taxon>Gelatoporia</taxon>
    </lineage>
</organism>
<evidence type="ECO:0000256" key="2">
    <source>
        <dbReference type="ARBA" id="ARBA00023445"/>
    </source>
</evidence>
<accession>M2P7A6</accession>
<dbReference type="OrthoDB" id="2735536at2759"/>
<keyword evidence="1" id="KW-0560">Oxidoreductase</keyword>
<dbReference type="EMBL" id="KB445821">
    <property type="protein sequence ID" value="EMD31214.1"/>
    <property type="molecule type" value="Genomic_DNA"/>
</dbReference>
<dbReference type="GO" id="GO:0016616">
    <property type="term" value="F:oxidoreductase activity, acting on the CH-OH group of donors, NAD or NADP as acceptor"/>
    <property type="evidence" value="ECO:0007669"/>
    <property type="project" value="TreeGrafter"/>
</dbReference>
<comment type="similarity">
    <text evidence="2">Belongs to the NAD(P)-dependent epimerase/dehydratase family. Dihydroflavonol-4-reductase subfamily.</text>
</comment>
<dbReference type="InterPro" id="IPR001509">
    <property type="entry name" value="Epimerase_deHydtase"/>
</dbReference>
<dbReference type="Proteomes" id="UP000016930">
    <property type="component" value="Unassembled WGS sequence"/>
</dbReference>
<gene>
    <name evidence="4" type="ORF">CERSUDRAFT_127521</name>
</gene>
<reference evidence="4 5" key="1">
    <citation type="journal article" date="2012" name="Proc. Natl. Acad. Sci. U.S.A.">
        <title>Comparative genomics of Ceriporiopsis subvermispora and Phanerochaete chrysosporium provide insight into selective ligninolysis.</title>
        <authorList>
            <person name="Fernandez-Fueyo E."/>
            <person name="Ruiz-Duenas F.J."/>
            <person name="Ferreira P."/>
            <person name="Floudas D."/>
            <person name="Hibbett D.S."/>
            <person name="Canessa P."/>
            <person name="Larrondo L.F."/>
            <person name="James T.Y."/>
            <person name="Seelenfreund D."/>
            <person name="Lobos S."/>
            <person name="Polanco R."/>
            <person name="Tello M."/>
            <person name="Honda Y."/>
            <person name="Watanabe T."/>
            <person name="Watanabe T."/>
            <person name="Ryu J.S."/>
            <person name="Kubicek C.P."/>
            <person name="Schmoll M."/>
            <person name="Gaskell J."/>
            <person name="Hammel K.E."/>
            <person name="St John F.J."/>
            <person name="Vanden Wymelenberg A."/>
            <person name="Sabat G."/>
            <person name="Splinter BonDurant S."/>
            <person name="Syed K."/>
            <person name="Yadav J.S."/>
            <person name="Doddapaneni H."/>
            <person name="Subramanian V."/>
            <person name="Lavin J.L."/>
            <person name="Oguiza J.A."/>
            <person name="Perez G."/>
            <person name="Pisabarro A.G."/>
            <person name="Ramirez L."/>
            <person name="Santoyo F."/>
            <person name="Master E."/>
            <person name="Coutinho P.M."/>
            <person name="Henrissat B."/>
            <person name="Lombard V."/>
            <person name="Magnuson J.K."/>
            <person name="Kuees U."/>
            <person name="Hori C."/>
            <person name="Igarashi K."/>
            <person name="Samejima M."/>
            <person name="Held B.W."/>
            <person name="Barry K.W."/>
            <person name="LaButti K.M."/>
            <person name="Lapidus A."/>
            <person name="Lindquist E.A."/>
            <person name="Lucas S.M."/>
            <person name="Riley R."/>
            <person name="Salamov A.A."/>
            <person name="Hoffmeister D."/>
            <person name="Schwenk D."/>
            <person name="Hadar Y."/>
            <person name="Yarden O."/>
            <person name="de Vries R.P."/>
            <person name="Wiebenga A."/>
            <person name="Stenlid J."/>
            <person name="Eastwood D."/>
            <person name="Grigoriev I.V."/>
            <person name="Berka R.M."/>
            <person name="Blanchette R.A."/>
            <person name="Kersten P."/>
            <person name="Martinez A.T."/>
            <person name="Vicuna R."/>
            <person name="Cullen D."/>
        </authorList>
    </citation>
    <scope>NUCLEOTIDE SEQUENCE [LARGE SCALE GENOMIC DNA]</scope>
    <source>
        <strain evidence="4 5">B</strain>
    </source>
</reference>
<evidence type="ECO:0000256" key="1">
    <source>
        <dbReference type="ARBA" id="ARBA00023002"/>
    </source>
</evidence>
<sequence length="354" mass="38446">MPSVQPPAKILVTGANGYVGLWVVRLLLQRGFAVRGAVRTAEKGAALVKLLQYKEGERARAFEYVAVGDIDKDSAFDEAVKGVDAVIHTASPVVMSPEKPSDVIDPAVKGTQGILESILQYGQTVKRVVVTSSVVAVWSDVTAPRTFDENDWNDASVDELKAQGDNASGLLVYCASKVLAERDRLAAWDFFKTHKGDLPADLTTICPSMVIGPVADDPASPSLLTFSMKTWWDGVFGEEQTADSYVANGMSFVDVRDVAEAHVRAIETEEAGGERLLATSDAYVMQDWLDAARELVSTPSGIAKGNPGAGKAVAHLRLYNNEKAMRILKLQFKRLPETCKDTLEDFEQRGWLKA</sequence>
<dbReference type="PANTHER" id="PTHR10366">
    <property type="entry name" value="NAD DEPENDENT EPIMERASE/DEHYDRATASE"/>
    <property type="match status" value="1"/>
</dbReference>
<evidence type="ECO:0000313" key="4">
    <source>
        <dbReference type="EMBL" id="EMD31214.1"/>
    </source>
</evidence>
<evidence type="ECO:0000259" key="3">
    <source>
        <dbReference type="Pfam" id="PF01370"/>
    </source>
</evidence>
<dbReference type="PANTHER" id="PTHR10366:SF564">
    <property type="entry name" value="STEROL-4-ALPHA-CARBOXYLATE 3-DEHYDROGENASE, DECARBOXYLATING"/>
    <property type="match status" value="1"/>
</dbReference>
<dbReference type="SUPFAM" id="SSF51735">
    <property type="entry name" value="NAD(P)-binding Rossmann-fold domains"/>
    <property type="match status" value="1"/>
</dbReference>
<dbReference type="AlphaFoldDB" id="M2P7A6"/>
<dbReference type="Pfam" id="PF01370">
    <property type="entry name" value="Epimerase"/>
    <property type="match status" value="1"/>
</dbReference>
<protein>
    <recommendedName>
        <fullName evidence="3">NAD-dependent epimerase/dehydratase domain-containing protein</fullName>
    </recommendedName>
</protein>
<dbReference type="InterPro" id="IPR036291">
    <property type="entry name" value="NAD(P)-bd_dom_sf"/>
</dbReference>
<evidence type="ECO:0000313" key="5">
    <source>
        <dbReference type="Proteomes" id="UP000016930"/>
    </source>
</evidence>
<dbReference type="Gene3D" id="3.40.50.720">
    <property type="entry name" value="NAD(P)-binding Rossmann-like Domain"/>
    <property type="match status" value="1"/>
</dbReference>
<keyword evidence="5" id="KW-1185">Reference proteome</keyword>
<dbReference type="STRING" id="914234.M2P7A6"/>
<feature type="domain" description="NAD-dependent epimerase/dehydratase" evidence="3">
    <location>
        <begin position="10"/>
        <end position="272"/>
    </location>
</feature>
<name>M2P7A6_CERS8</name>
<dbReference type="HOGENOM" id="CLU_007383_9_2_1"/>
<dbReference type="InterPro" id="IPR050425">
    <property type="entry name" value="NAD(P)_dehydrat-like"/>
</dbReference>
<proteinExistence type="inferred from homology"/>